<keyword evidence="7" id="KW-1185">Reference proteome</keyword>
<dbReference type="SMART" id="SM00300">
    <property type="entry name" value="ChSh"/>
    <property type="match status" value="1"/>
</dbReference>
<dbReference type="EMBL" id="JAPMSZ010000004">
    <property type="protein sequence ID" value="KAJ5105658.1"/>
    <property type="molecule type" value="Genomic_DNA"/>
</dbReference>
<evidence type="ECO:0000256" key="1">
    <source>
        <dbReference type="ARBA" id="ARBA00004123"/>
    </source>
</evidence>
<comment type="subcellular location">
    <subcellularLocation>
        <location evidence="1">Nucleus</location>
    </subcellularLocation>
</comment>
<feature type="region of interest" description="Disordered" evidence="4">
    <location>
        <begin position="1"/>
        <end position="38"/>
    </location>
</feature>
<dbReference type="RefSeq" id="XP_056514654.1">
    <property type="nucleotide sequence ID" value="XM_056653587.1"/>
</dbReference>
<comment type="subunit">
    <text evidence="2">Component of the NuA4 histone acetyltransferase complex.</text>
</comment>
<dbReference type="InterPro" id="IPR008251">
    <property type="entry name" value="Chromo_shadow_dom"/>
</dbReference>
<dbReference type="CDD" id="cd00024">
    <property type="entry name" value="CD_CSD"/>
    <property type="match status" value="1"/>
</dbReference>
<feature type="domain" description="Chromo" evidence="5">
    <location>
        <begin position="40"/>
        <end position="102"/>
    </location>
</feature>
<evidence type="ECO:0000313" key="6">
    <source>
        <dbReference type="EMBL" id="KAJ5105658.1"/>
    </source>
</evidence>
<dbReference type="GO" id="GO:0005634">
    <property type="term" value="C:nucleus"/>
    <property type="evidence" value="ECO:0007669"/>
    <property type="project" value="UniProtKB-SubCell"/>
</dbReference>
<dbReference type="GeneID" id="81392755"/>
<evidence type="ECO:0000256" key="3">
    <source>
        <dbReference type="ARBA" id="ARBA00023242"/>
    </source>
</evidence>
<dbReference type="InterPro" id="IPR023780">
    <property type="entry name" value="Chromo_domain"/>
</dbReference>
<dbReference type="PROSITE" id="PS50013">
    <property type="entry name" value="CHROMO_2"/>
    <property type="match status" value="1"/>
</dbReference>
<accession>A0A9W9KHG9</accession>
<dbReference type="Pfam" id="PF01393">
    <property type="entry name" value="Chromo_shadow"/>
    <property type="match status" value="1"/>
</dbReference>
<feature type="compositionally biased region" description="Basic and acidic residues" evidence="4">
    <location>
        <begin position="139"/>
        <end position="150"/>
    </location>
</feature>
<dbReference type="SUPFAM" id="SSF54160">
    <property type="entry name" value="Chromo domain-like"/>
    <property type="match status" value="2"/>
</dbReference>
<dbReference type="SMART" id="SM00298">
    <property type="entry name" value="CHROMO"/>
    <property type="match status" value="1"/>
</dbReference>
<reference evidence="6" key="1">
    <citation type="submission" date="2022-11" db="EMBL/GenBank/DDBJ databases">
        <authorList>
            <person name="Petersen C."/>
        </authorList>
    </citation>
    <scope>NUCLEOTIDE SEQUENCE</scope>
    <source>
        <strain evidence="6">IBT 34128</strain>
    </source>
</reference>
<feature type="region of interest" description="Disordered" evidence="4">
    <location>
        <begin position="94"/>
        <end position="162"/>
    </location>
</feature>
<protein>
    <recommendedName>
        <fullName evidence="5">Chromo domain-containing protein</fullName>
    </recommendedName>
</protein>
<evidence type="ECO:0000259" key="5">
    <source>
        <dbReference type="PROSITE" id="PS50013"/>
    </source>
</evidence>
<gene>
    <name evidence="6" type="ORF">NUU61_003005</name>
</gene>
<organism evidence="6 7">
    <name type="scientific">Penicillium alfredii</name>
    <dbReference type="NCBI Taxonomy" id="1506179"/>
    <lineage>
        <taxon>Eukaryota</taxon>
        <taxon>Fungi</taxon>
        <taxon>Dikarya</taxon>
        <taxon>Ascomycota</taxon>
        <taxon>Pezizomycotina</taxon>
        <taxon>Eurotiomycetes</taxon>
        <taxon>Eurotiomycetidae</taxon>
        <taxon>Eurotiales</taxon>
        <taxon>Aspergillaceae</taxon>
        <taxon>Penicillium</taxon>
    </lineage>
</organism>
<evidence type="ECO:0000313" key="7">
    <source>
        <dbReference type="Proteomes" id="UP001141434"/>
    </source>
</evidence>
<dbReference type="PROSITE" id="PS00598">
    <property type="entry name" value="CHROMO_1"/>
    <property type="match status" value="1"/>
</dbReference>
<dbReference type="InterPro" id="IPR000953">
    <property type="entry name" value="Chromo/chromo_shadow_dom"/>
</dbReference>
<dbReference type="Gene3D" id="2.40.50.40">
    <property type="match status" value="2"/>
</dbReference>
<evidence type="ECO:0000256" key="2">
    <source>
        <dbReference type="ARBA" id="ARBA00011353"/>
    </source>
</evidence>
<dbReference type="Proteomes" id="UP001141434">
    <property type="component" value="Unassembled WGS sequence"/>
</dbReference>
<dbReference type="InterPro" id="IPR016197">
    <property type="entry name" value="Chromo-like_dom_sf"/>
</dbReference>
<dbReference type="Pfam" id="PF00385">
    <property type="entry name" value="Chromo"/>
    <property type="match status" value="1"/>
</dbReference>
<proteinExistence type="predicted"/>
<dbReference type="PANTHER" id="PTHR22812">
    <property type="entry name" value="CHROMOBOX PROTEIN"/>
    <property type="match status" value="1"/>
</dbReference>
<evidence type="ECO:0000256" key="4">
    <source>
        <dbReference type="SAM" id="MobiDB-lite"/>
    </source>
</evidence>
<dbReference type="AlphaFoldDB" id="A0A9W9KHG9"/>
<dbReference type="GO" id="GO:0006338">
    <property type="term" value="P:chromatin remodeling"/>
    <property type="evidence" value="ECO:0007669"/>
    <property type="project" value="UniProtKB-ARBA"/>
</dbReference>
<dbReference type="OrthoDB" id="433924at2759"/>
<sequence>MPPPVEEMSDNESGDIPFNDDAGSNGEQQSESEEEGEDVYVVETITEHQFNDDGTLMLLVKWKGYDKPEDHTWEPEAGLKEGANDVLAAYYKKLGGRPKKTAAKPGPKAGPGRKRKSIGDSKSTTPAPAAEPKKRRKSEPKQTETPEENNHSPNWVPKGKNWEDKVSNVDTIIRDPEDGGLYAFLLWTNGKRSRVSIESCYERCPLTMLTFYEQHLVFKDG</sequence>
<dbReference type="InterPro" id="IPR023779">
    <property type="entry name" value="Chromodomain_CS"/>
</dbReference>
<dbReference type="GO" id="GO:0000792">
    <property type="term" value="C:heterochromatin"/>
    <property type="evidence" value="ECO:0007669"/>
    <property type="project" value="UniProtKB-ARBA"/>
</dbReference>
<comment type="caution">
    <text evidence="6">The sequence shown here is derived from an EMBL/GenBank/DDBJ whole genome shotgun (WGS) entry which is preliminary data.</text>
</comment>
<reference evidence="6" key="2">
    <citation type="journal article" date="2023" name="IMA Fungus">
        <title>Comparative genomic study of the Penicillium genus elucidates a diverse pangenome and 15 lateral gene transfer events.</title>
        <authorList>
            <person name="Petersen C."/>
            <person name="Sorensen T."/>
            <person name="Nielsen M.R."/>
            <person name="Sondergaard T.E."/>
            <person name="Sorensen J.L."/>
            <person name="Fitzpatrick D.A."/>
            <person name="Frisvad J.C."/>
            <person name="Nielsen K.L."/>
        </authorList>
    </citation>
    <scope>NUCLEOTIDE SEQUENCE</scope>
    <source>
        <strain evidence="6">IBT 34128</strain>
    </source>
</reference>
<keyword evidence="3" id="KW-0539">Nucleus</keyword>
<dbReference type="InterPro" id="IPR051219">
    <property type="entry name" value="Heterochromatin_chromo-domain"/>
</dbReference>
<name>A0A9W9KHG9_9EURO</name>